<evidence type="ECO:0000256" key="5">
    <source>
        <dbReference type="SAM" id="MobiDB-lite"/>
    </source>
</evidence>
<dbReference type="GO" id="GO:0051301">
    <property type="term" value="P:cell division"/>
    <property type="evidence" value="ECO:0007669"/>
    <property type="project" value="UniProtKB-KW"/>
</dbReference>
<dbReference type="EMBL" id="JAGEUA010000001">
    <property type="protein sequence ID" value="KAL1020579.1"/>
    <property type="molecule type" value="Genomic_DNA"/>
</dbReference>
<reference evidence="7 8" key="1">
    <citation type="submission" date="2024-06" db="EMBL/GenBank/DDBJ databases">
        <authorList>
            <person name="Pan Q."/>
            <person name="Wen M."/>
            <person name="Jouanno E."/>
            <person name="Zahm M."/>
            <person name="Klopp C."/>
            <person name="Cabau C."/>
            <person name="Louis A."/>
            <person name="Berthelot C."/>
            <person name="Parey E."/>
            <person name="Roest Crollius H."/>
            <person name="Montfort J."/>
            <person name="Robinson-Rechavi M."/>
            <person name="Bouchez O."/>
            <person name="Lampietro C."/>
            <person name="Lopez Roques C."/>
            <person name="Donnadieu C."/>
            <person name="Postlethwait J."/>
            <person name="Bobe J."/>
            <person name="Verreycken H."/>
            <person name="Guiguen Y."/>
        </authorList>
    </citation>
    <scope>NUCLEOTIDE SEQUENCE [LARGE SCALE GENOMIC DNA]</scope>
    <source>
        <strain evidence="7">Up_M1</strain>
        <tissue evidence="7">Testis</tissue>
    </source>
</reference>
<keyword evidence="4" id="KW-0131">Cell cycle</keyword>
<comment type="caution">
    <text evidence="7">The sequence shown here is derived from an EMBL/GenBank/DDBJ whole genome shotgun (WGS) entry which is preliminary data.</text>
</comment>
<dbReference type="Proteomes" id="UP001557470">
    <property type="component" value="Unassembled WGS sequence"/>
</dbReference>
<feature type="domain" description="Cyclin N-terminal" evidence="6">
    <location>
        <begin position="405"/>
        <end position="496"/>
    </location>
</feature>
<dbReference type="Pfam" id="PF00134">
    <property type="entry name" value="Cyclin_N"/>
    <property type="match status" value="1"/>
</dbReference>
<dbReference type="InterPro" id="IPR036915">
    <property type="entry name" value="Cyclin-like_sf"/>
</dbReference>
<dbReference type="PANTHER" id="PTHR22896">
    <property type="entry name" value="CDK5 AND ABL1 ENZYME SUBSTRATE 1"/>
    <property type="match status" value="1"/>
</dbReference>
<dbReference type="InterPro" id="IPR012388">
    <property type="entry name" value="CABLES1/2"/>
</dbReference>
<proteinExistence type="inferred from homology"/>
<keyword evidence="3" id="KW-0132">Cell division</keyword>
<feature type="region of interest" description="Disordered" evidence="5">
    <location>
        <begin position="175"/>
        <end position="197"/>
    </location>
</feature>
<feature type="compositionally biased region" description="Polar residues" evidence="5">
    <location>
        <begin position="7"/>
        <end position="17"/>
    </location>
</feature>
<accession>A0ABD0XJ45</accession>
<feature type="compositionally biased region" description="Polar residues" evidence="5">
    <location>
        <begin position="175"/>
        <end position="190"/>
    </location>
</feature>
<name>A0ABD0XJ45_UMBPY</name>
<keyword evidence="8" id="KW-1185">Reference proteome</keyword>
<keyword evidence="2" id="KW-0597">Phosphoprotein</keyword>
<dbReference type="AlphaFoldDB" id="A0ABD0XJ45"/>
<gene>
    <name evidence="7" type="ORF">UPYG_G00001970</name>
</gene>
<sequence>MAAAACSSHSTLANNTTKPHKEHLRKSRDSRRRQAAILFLSNISLDGRPVQTTGHGNQDHHLRGSELLGSDIGAADHGMSTASSSYGTFANLPTSISCGTVGSVSSVPRLGMTNVPPILVVPSDSFNDDPTEVFLERRGGSFSSQGNLLSPSGLLHTPLGARKSSTLLSVQSCNSVTSEPGRSRARNLSGSPRPHPVKKVHFIKNMRQYDTRGSRIVLMCAKRSLCVAFSVLPYGESFHICEPKLDRRRHSSGNISTTLEMLPGLEGFHLEAYGKTVSYAQFLYPTNALVRQKAPSVDNALQIPPSQVTRNSTIPRNYTPSRLNSAVGLDLGLDDTADYDPNLLSDPQWPCGKHKRVLIFASYMTTVIEYVKPSDLKKDMNETFKEKFPHVKLTLSKIRSLKREMRSVGDDCNLQAVTVAMAFVYFEKLVLQGRLNKHNRKLVSAACVLLAAKISSDLKKQDVTLLIDKLEERFRISRRELIPFEFTILVALEMALYLPRVY</sequence>
<evidence type="ECO:0000313" key="8">
    <source>
        <dbReference type="Proteomes" id="UP001557470"/>
    </source>
</evidence>
<evidence type="ECO:0000256" key="1">
    <source>
        <dbReference type="ARBA" id="ARBA00008742"/>
    </source>
</evidence>
<protein>
    <recommendedName>
        <fullName evidence="6">Cyclin N-terminal domain-containing protein</fullName>
    </recommendedName>
</protein>
<evidence type="ECO:0000256" key="3">
    <source>
        <dbReference type="ARBA" id="ARBA00022618"/>
    </source>
</evidence>
<feature type="compositionally biased region" description="Basic residues" evidence="5">
    <location>
        <begin position="18"/>
        <end position="31"/>
    </location>
</feature>
<dbReference type="SUPFAM" id="SSF47954">
    <property type="entry name" value="Cyclin-like"/>
    <property type="match status" value="1"/>
</dbReference>
<dbReference type="PIRSF" id="PIRSF025798">
    <property type="entry name" value="Cables"/>
    <property type="match status" value="1"/>
</dbReference>
<evidence type="ECO:0000256" key="4">
    <source>
        <dbReference type="ARBA" id="ARBA00023306"/>
    </source>
</evidence>
<dbReference type="InterPro" id="IPR006671">
    <property type="entry name" value="Cyclin_N"/>
</dbReference>
<feature type="region of interest" description="Disordered" evidence="5">
    <location>
        <begin position="1"/>
        <end position="31"/>
    </location>
</feature>
<comment type="similarity">
    <text evidence="1">Belongs to the cyclin family.</text>
</comment>
<evidence type="ECO:0000313" key="7">
    <source>
        <dbReference type="EMBL" id="KAL1020579.1"/>
    </source>
</evidence>
<dbReference type="GO" id="GO:0005829">
    <property type="term" value="C:cytosol"/>
    <property type="evidence" value="ECO:0007669"/>
    <property type="project" value="UniProtKB-ARBA"/>
</dbReference>
<organism evidence="7 8">
    <name type="scientific">Umbra pygmaea</name>
    <name type="common">Eastern mudminnow</name>
    <dbReference type="NCBI Taxonomy" id="75934"/>
    <lineage>
        <taxon>Eukaryota</taxon>
        <taxon>Metazoa</taxon>
        <taxon>Chordata</taxon>
        <taxon>Craniata</taxon>
        <taxon>Vertebrata</taxon>
        <taxon>Euteleostomi</taxon>
        <taxon>Actinopterygii</taxon>
        <taxon>Neopterygii</taxon>
        <taxon>Teleostei</taxon>
        <taxon>Protacanthopterygii</taxon>
        <taxon>Esociformes</taxon>
        <taxon>Umbridae</taxon>
        <taxon>Umbra</taxon>
    </lineage>
</organism>
<evidence type="ECO:0000256" key="2">
    <source>
        <dbReference type="ARBA" id="ARBA00022553"/>
    </source>
</evidence>
<dbReference type="PANTHER" id="PTHR22896:SF3">
    <property type="entry name" value="CDK5 AND ABL1 ENZYME SUBSTRATE 2"/>
    <property type="match status" value="1"/>
</dbReference>
<evidence type="ECO:0000259" key="6">
    <source>
        <dbReference type="Pfam" id="PF00134"/>
    </source>
</evidence>
<dbReference type="FunFam" id="1.10.472.10:FF:000020">
    <property type="entry name" value="CDK5 and ABL1 enzyme substrate 1"/>
    <property type="match status" value="1"/>
</dbReference>
<dbReference type="Gene3D" id="1.10.472.10">
    <property type="entry name" value="Cyclin-like"/>
    <property type="match status" value="1"/>
</dbReference>